<keyword evidence="3 8" id="KW-0378">Hydrolase</keyword>
<dbReference type="Gene3D" id="2.60.120.260">
    <property type="entry name" value="Galactose-binding domain-like"/>
    <property type="match status" value="2"/>
</dbReference>
<dbReference type="AlphaFoldDB" id="A0A934RYV0"/>
<dbReference type="Pfam" id="PF05592">
    <property type="entry name" value="Bac_rhamnosid"/>
    <property type="match status" value="1"/>
</dbReference>
<organism evidence="8 9">
    <name type="scientific">Pelagicoccus mobilis</name>
    <dbReference type="NCBI Taxonomy" id="415221"/>
    <lineage>
        <taxon>Bacteria</taxon>
        <taxon>Pseudomonadati</taxon>
        <taxon>Verrucomicrobiota</taxon>
        <taxon>Opitutia</taxon>
        <taxon>Puniceicoccales</taxon>
        <taxon>Pelagicoccaceae</taxon>
        <taxon>Pelagicoccus</taxon>
    </lineage>
</organism>
<feature type="domain" description="Bacterial alpha-L-rhamnosidase N-terminal" evidence="5">
    <location>
        <begin position="34"/>
        <end position="205"/>
    </location>
</feature>
<evidence type="ECO:0000256" key="3">
    <source>
        <dbReference type="ARBA" id="ARBA00022801"/>
    </source>
</evidence>
<proteinExistence type="predicted"/>
<evidence type="ECO:0000259" key="4">
    <source>
        <dbReference type="Pfam" id="PF05592"/>
    </source>
</evidence>
<dbReference type="Pfam" id="PF17389">
    <property type="entry name" value="Bac_rhamnosid6H"/>
    <property type="match status" value="1"/>
</dbReference>
<dbReference type="InterPro" id="IPR035396">
    <property type="entry name" value="Bac_rhamnosid6H"/>
</dbReference>
<dbReference type="InterPro" id="IPR012341">
    <property type="entry name" value="6hp_glycosidase-like_sf"/>
</dbReference>
<evidence type="ECO:0000259" key="6">
    <source>
        <dbReference type="Pfam" id="PF17389"/>
    </source>
</evidence>
<gene>
    <name evidence="8" type="ORF">JIN87_04080</name>
</gene>
<reference evidence="8" key="1">
    <citation type="submission" date="2021-01" db="EMBL/GenBank/DDBJ databases">
        <title>Modified the classification status of verrucomicrobia.</title>
        <authorList>
            <person name="Feng X."/>
        </authorList>
    </citation>
    <scope>NUCLEOTIDE SEQUENCE</scope>
    <source>
        <strain evidence="8">KCTC 13126</strain>
    </source>
</reference>
<feature type="domain" description="Alpha-L-rhamnosidase six-hairpin glycosidase" evidence="6">
    <location>
        <begin position="322"/>
        <end position="656"/>
    </location>
</feature>
<evidence type="ECO:0000259" key="5">
    <source>
        <dbReference type="Pfam" id="PF08531"/>
    </source>
</evidence>
<dbReference type="PIRSF" id="PIRSF010631">
    <property type="entry name" value="A-rhamnsds"/>
    <property type="match status" value="1"/>
</dbReference>
<protein>
    <recommendedName>
        <fullName evidence="2">alpha-L-rhamnosidase</fullName>
        <ecNumber evidence="2">3.2.1.40</ecNumber>
    </recommendedName>
</protein>
<accession>A0A934RYV0</accession>
<dbReference type="InterPro" id="IPR016007">
    <property type="entry name" value="Alpha_rhamnosid"/>
</dbReference>
<name>A0A934RYV0_9BACT</name>
<evidence type="ECO:0000259" key="7">
    <source>
        <dbReference type="Pfam" id="PF17390"/>
    </source>
</evidence>
<dbReference type="InterPro" id="IPR008928">
    <property type="entry name" value="6-hairpin_glycosidase_sf"/>
</dbReference>
<dbReference type="Pfam" id="PF08531">
    <property type="entry name" value="Bac_rhamnosid_N"/>
    <property type="match status" value="1"/>
</dbReference>
<feature type="domain" description="Alpha-L-rhamnosidase C-terminal" evidence="7">
    <location>
        <begin position="659"/>
        <end position="724"/>
    </location>
</feature>
<dbReference type="EMBL" id="JAENIL010000005">
    <property type="protein sequence ID" value="MBK1876033.1"/>
    <property type="molecule type" value="Genomic_DNA"/>
</dbReference>
<dbReference type="PANTHER" id="PTHR33307">
    <property type="entry name" value="ALPHA-RHAMNOSIDASE (EUROFUNG)"/>
    <property type="match status" value="1"/>
</dbReference>
<dbReference type="RefSeq" id="WP_200354249.1">
    <property type="nucleotide sequence ID" value="NZ_JAENIL010000005.1"/>
</dbReference>
<sequence length="743" mass="84122">MNSNILKECNAEWIRGGWATRTCPMLRRDFCVDKDVVSATLHVTALGVCEPWLNGKKIGDVKLLPGYTDYHKRVYYHSFDVSDVLTVGANTVSALLGQGWFAGHWGFNHQKGYWGRDAWFACVLEMEKEDGSRERLVTDSSWVWKDSPLLKADLLEGETYDAREETPGWSEPGIDLSEWQDVVLINRMETPPDIVEPHPGVPVREIETLSARSVSEPKPGTYVFDMGQNMVGVVRLKVNVPAGTEIVIKHGEMRNADGTVYRENLRTADCIDRFIAKGTGEEIWEPRFTFHGFQFVEIEGLPADCPPSLDTVTGVVWMSDLKETGTFECSDERVNRLFENIRWSFRGNYLEVPTDCPQRDERLGWTGDAQMFVKSATYLGDIRKFFKKWLVDLNDSQREDGAYPEVAPYMGMFNFGVAAWGDAGIVCPYTLWKQYDDLSFVRDNWSEMKMYMEYIVSEGNNHNDRIKYSCGDWLHINSPTPDRLIGLAYRAFDARMMSEMADALGLEGDVAHFEEELQRSRSLFQEELFDGDRMAIRTQTACALAVTMDLVEGEELALVSNTLVELLEESKGYLTCGFVGTGLLCPALSRIGRGDLAVQLLLNDKYPSWLYEVDNGATTIWERWNSWTKEDGFGDIGMNSFNHYAFGAVYEWMMESLAGIRPSSNGFKTVTVEPIFTGKFDFVRASYDSISGKISVAWEKTDDGFTLKVETAVPAEIRLPDRMENVDAGLHEFRVSSEQLMPA</sequence>
<dbReference type="InterPro" id="IPR013737">
    <property type="entry name" value="Bac_rhamnosid_N"/>
</dbReference>
<evidence type="ECO:0000256" key="1">
    <source>
        <dbReference type="ARBA" id="ARBA00001445"/>
    </source>
</evidence>
<dbReference type="Gene3D" id="2.60.420.10">
    <property type="entry name" value="Maltose phosphorylase, domain 3"/>
    <property type="match status" value="1"/>
</dbReference>
<comment type="catalytic activity">
    <reaction evidence="1">
        <text>Hydrolysis of terminal non-reducing alpha-L-rhamnose residues in alpha-L-rhamnosides.</text>
        <dbReference type="EC" id="3.2.1.40"/>
    </reaction>
</comment>
<evidence type="ECO:0000256" key="2">
    <source>
        <dbReference type="ARBA" id="ARBA00012652"/>
    </source>
</evidence>
<dbReference type="Proteomes" id="UP000617628">
    <property type="component" value="Unassembled WGS sequence"/>
</dbReference>
<evidence type="ECO:0000313" key="8">
    <source>
        <dbReference type="EMBL" id="MBK1876033.1"/>
    </source>
</evidence>
<dbReference type="SUPFAM" id="SSF48208">
    <property type="entry name" value="Six-hairpin glycosidases"/>
    <property type="match status" value="1"/>
</dbReference>
<dbReference type="InterPro" id="IPR035398">
    <property type="entry name" value="Bac_rhamnosid_C"/>
</dbReference>
<dbReference type="InterPro" id="IPR008902">
    <property type="entry name" value="Rhamnosid_concanavalin"/>
</dbReference>
<dbReference type="Gene3D" id="1.50.10.10">
    <property type="match status" value="1"/>
</dbReference>
<keyword evidence="9" id="KW-1185">Reference proteome</keyword>
<dbReference type="GO" id="GO:0030596">
    <property type="term" value="F:alpha-L-rhamnosidase activity"/>
    <property type="evidence" value="ECO:0007669"/>
    <property type="project" value="UniProtKB-EC"/>
</dbReference>
<dbReference type="Pfam" id="PF17390">
    <property type="entry name" value="Bac_rhamnosid_C"/>
    <property type="match status" value="1"/>
</dbReference>
<dbReference type="GO" id="GO:0005975">
    <property type="term" value="P:carbohydrate metabolic process"/>
    <property type="evidence" value="ECO:0007669"/>
    <property type="project" value="InterPro"/>
</dbReference>
<evidence type="ECO:0000313" key="9">
    <source>
        <dbReference type="Proteomes" id="UP000617628"/>
    </source>
</evidence>
<dbReference type="PANTHER" id="PTHR33307:SF6">
    <property type="entry name" value="ALPHA-RHAMNOSIDASE (EUROFUNG)-RELATED"/>
    <property type="match status" value="1"/>
</dbReference>
<comment type="caution">
    <text evidence="8">The sequence shown here is derived from an EMBL/GenBank/DDBJ whole genome shotgun (WGS) entry which is preliminary data.</text>
</comment>
<feature type="domain" description="Alpha-L-rhamnosidase concanavalin-like" evidence="4">
    <location>
        <begin position="218"/>
        <end position="316"/>
    </location>
</feature>
<dbReference type="EC" id="3.2.1.40" evidence="2"/>